<evidence type="ECO:0000259" key="1">
    <source>
        <dbReference type="Pfam" id="PF13472"/>
    </source>
</evidence>
<dbReference type="GO" id="GO:0016787">
    <property type="term" value="F:hydrolase activity"/>
    <property type="evidence" value="ECO:0007669"/>
    <property type="project" value="UniProtKB-KW"/>
</dbReference>
<evidence type="ECO:0000313" key="2">
    <source>
        <dbReference type="EMBL" id="BAY87013.1"/>
    </source>
</evidence>
<organism evidence="2 3">
    <name type="scientific">Calothrix parasitica NIES-267</name>
    <dbReference type="NCBI Taxonomy" id="1973488"/>
    <lineage>
        <taxon>Bacteria</taxon>
        <taxon>Bacillati</taxon>
        <taxon>Cyanobacteriota</taxon>
        <taxon>Cyanophyceae</taxon>
        <taxon>Nostocales</taxon>
        <taxon>Calotrichaceae</taxon>
        <taxon>Calothrix</taxon>
    </lineage>
</organism>
<dbReference type="Proteomes" id="UP000218418">
    <property type="component" value="Chromosome"/>
</dbReference>
<dbReference type="SUPFAM" id="SSF52266">
    <property type="entry name" value="SGNH hydrolase"/>
    <property type="match status" value="1"/>
</dbReference>
<keyword evidence="2" id="KW-0378">Hydrolase</keyword>
<keyword evidence="3" id="KW-1185">Reference proteome</keyword>
<feature type="domain" description="SGNH hydrolase-type esterase" evidence="1">
    <location>
        <begin position="6"/>
        <end position="171"/>
    </location>
</feature>
<dbReference type="Gene3D" id="3.40.50.1110">
    <property type="entry name" value="SGNH hydrolase"/>
    <property type="match status" value="1"/>
</dbReference>
<dbReference type="InterPro" id="IPR036514">
    <property type="entry name" value="SGNH_hydro_sf"/>
</dbReference>
<accession>A0A1Z4M0J6</accession>
<dbReference type="InterPro" id="IPR013830">
    <property type="entry name" value="SGNH_hydro"/>
</dbReference>
<dbReference type="OrthoDB" id="212722at2"/>
<dbReference type="Pfam" id="PF13472">
    <property type="entry name" value="Lipase_GDSL_2"/>
    <property type="match status" value="1"/>
</dbReference>
<gene>
    <name evidence="2" type="ORF">NIES267_65240</name>
</gene>
<dbReference type="AlphaFoldDB" id="A0A1Z4M0J6"/>
<sequence length="210" mass="23463">MPHIVLLGDSIFDNAAYVGENPDVISQLRTKLPDDWNANLNAIDGNKVNDVYTQLEKLPKDATHLVLSVGGNDALSCIGILNEKVASSAEVFIKLANLREDFENQYRKLLRRILSLGIPTAICTIYNPNYPESTYQRIGTTALTIFNDVIIRQAFQFGIPLIDLRLTCNEATDYANPIEPSCAGGEKIVNAIVNVVFEHNFEKHYTQVFY</sequence>
<proteinExistence type="predicted"/>
<evidence type="ECO:0000313" key="3">
    <source>
        <dbReference type="Proteomes" id="UP000218418"/>
    </source>
</evidence>
<reference evidence="2 3" key="1">
    <citation type="submission" date="2017-06" db="EMBL/GenBank/DDBJ databases">
        <title>Genome sequencing of cyanobaciteial culture collection at National Institute for Environmental Studies (NIES).</title>
        <authorList>
            <person name="Hirose Y."/>
            <person name="Shimura Y."/>
            <person name="Fujisawa T."/>
            <person name="Nakamura Y."/>
            <person name="Kawachi M."/>
        </authorList>
    </citation>
    <scope>NUCLEOTIDE SEQUENCE [LARGE SCALE GENOMIC DNA]</scope>
    <source>
        <strain evidence="2 3">NIES-267</strain>
    </source>
</reference>
<dbReference type="CDD" id="cd00229">
    <property type="entry name" value="SGNH_hydrolase"/>
    <property type="match status" value="1"/>
</dbReference>
<protein>
    <submittedName>
        <fullName evidence="2">GDSL-like lipase/acylhydrolase family protein</fullName>
    </submittedName>
</protein>
<name>A0A1Z4M0J6_9CYAN</name>
<dbReference type="EMBL" id="AP018227">
    <property type="protein sequence ID" value="BAY87013.1"/>
    <property type="molecule type" value="Genomic_DNA"/>
</dbReference>